<organism evidence="2 3">
    <name type="scientific">Fructilactobacillus florum 8D</name>
    <dbReference type="NCBI Taxonomy" id="1221538"/>
    <lineage>
        <taxon>Bacteria</taxon>
        <taxon>Bacillati</taxon>
        <taxon>Bacillota</taxon>
        <taxon>Bacilli</taxon>
        <taxon>Lactobacillales</taxon>
        <taxon>Lactobacillaceae</taxon>
        <taxon>Fructilactobacillus</taxon>
    </lineage>
</organism>
<feature type="transmembrane region" description="Helical" evidence="1">
    <location>
        <begin position="33"/>
        <end position="51"/>
    </location>
</feature>
<evidence type="ECO:0000313" key="2">
    <source>
        <dbReference type="EMBL" id="ETO40594.1"/>
    </source>
</evidence>
<keyword evidence="1" id="KW-0472">Membrane</keyword>
<evidence type="ECO:0000256" key="1">
    <source>
        <dbReference type="SAM" id="Phobius"/>
    </source>
</evidence>
<keyword evidence="3" id="KW-1185">Reference proteome</keyword>
<dbReference type="AlphaFoldDB" id="W9ELP0"/>
<dbReference type="EMBL" id="ALXG01000022">
    <property type="protein sequence ID" value="ETO40594.1"/>
    <property type="molecule type" value="Genomic_DNA"/>
</dbReference>
<dbReference type="PATRIC" id="fig|1221538.3.peg.502"/>
<proteinExistence type="predicted"/>
<comment type="caution">
    <text evidence="2">The sequence shown here is derived from an EMBL/GenBank/DDBJ whole genome shotgun (WGS) entry which is preliminary data.</text>
</comment>
<reference evidence="2 3" key="1">
    <citation type="submission" date="2012-08" db="EMBL/GenBank/DDBJ databases">
        <title>Genome sequencing of Lactobacillus florum 8D.</title>
        <authorList>
            <person name="Kim E.B."/>
            <person name="Marco M.L."/>
        </authorList>
    </citation>
    <scope>NUCLEOTIDE SEQUENCE [LARGE SCALE GENOMIC DNA]</scope>
    <source>
        <strain evidence="2 3">8D</strain>
    </source>
</reference>
<accession>W9ELP0</accession>
<protein>
    <submittedName>
        <fullName evidence="2">Uncharacterized protein</fullName>
    </submittedName>
</protein>
<keyword evidence="1" id="KW-1133">Transmembrane helix</keyword>
<evidence type="ECO:0000313" key="3">
    <source>
        <dbReference type="Proteomes" id="UP000019474"/>
    </source>
</evidence>
<name>W9ELP0_9LACO</name>
<sequence length="55" mass="6608">MKIKPEDIVERYEEVERMMLDDFFTFESVWGKFFFWIVNLLIGGFAGGYIGKLFF</sequence>
<keyword evidence="1" id="KW-0812">Transmembrane</keyword>
<dbReference type="Proteomes" id="UP000019474">
    <property type="component" value="Unassembled WGS sequence"/>
</dbReference>
<gene>
    <name evidence="2" type="ORF">B808_496</name>
</gene>